<accession>I0R9B9</accession>
<feature type="non-terminal residue" evidence="1">
    <location>
        <position position="38"/>
    </location>
</feature>
<dbReference type="eggNOG" id="COG0732">
    <property type="taxonomic scope" value="Bacteria"/>
</dbReference>
<name>I0R9B9_9FIRM</name>
<reference evidence="1 2" key="1">
    <citation type="submission" date="2012-03" db="EMBL/GenBank/DDBJ databases">
        <authorList>
            <person name="Durkin A.S."/>
            <person name="McCorrison J."/>
            <person name="Torralba M."/>
            <person name="Gillis M."/>
            <person name="Methe B."/>
            <person name="Sutton G."/>
            <person name="Nelson K.E."/>
        </authorList>
    </citation>
    <scope>NUCLEOTIDE SEQUENCE [LARGE SCALE GENOMIC DNA]</scope>
    <source>
        <strain evidence="1 2">F0468</strain>
    </source>
</reference>
<proteinExistence type="predicted"/>
<gene>
    <name evidence="1" type="ORF">HMPREF9970_0201</name>
</gene>
<evidence type="ECO:0000313" key="1">
    <source>
        <dbReference type="EMBL" id="EIC96277.1"/>
    </source>
</evidence>
<dbReference type="Proteomes" id="UP000005039">
    <property type="component" value="Unassembled WGS sequence"/>
</dbReference>
<dbReference type="AlphaFoldDB" id="I0R9B9"/>
<keyword evidence="2" id="KW-1185">Reference proteome</keyword>
<sequence length="38" mass="4271">MKYKRYALSELAIIKYGKNQKKVHSDDGNIPIYGTGGL</sequence>
<comment type="caution">
    <text evidence="1">The sequence shown here is derived from an EMBL/GenBank/DDBJ whole genome shotgun (WGS) entry which is preliminary data.</text>
</comment>
<evidence type="ECO:0000313" key="2">
    <source>
        <dbReference type="Proteomes" id="UP000005039"/>
    </source>
</evidence>
<dbReference type="EMBL" id="AJGH01000051">
    <property type="protein sequence ID" value="EIC96277.1"/>
    <property type="molecule type" value="Genomic_DNA"/>
</dbReference>
<protein>
    <submittedName>
        <fullName evidence="1">Uncharacterized protein</fullName>
    </submittedName>
</protein>
<organism evidence="1 2">
    <name type="scientific">Lachnoanaerobaculum saburreum F0468</name>
    <dbReference type="NCBI Taxonomy" id="1095750"/>
    <lineage>
        <taxon>Bacteria</taxon>
        <taxon>Bacillati</taxon>
        <taxon>Bacillota</taxon>
        <taxon>Clostridia</taxon>
        <taxon>Lachnospirales</taxon>
        <taxon>Lachnospiraceae</taxon>
        <taxon>Lachnoanaerobaculum</taxon>
    </lineage>
</organism>